<proteinExistence type="inferred from homology"/>
<dbReference type="InterPro" id="IPR006076">
    <property type="entry name" value="FAD-dep_OxRdtase"/>
</dbReference>
<dbReference type="EMBL" id="JACTAG010000001">
    <property type="protein sequence ID" value="MBD3663601.1"/>
    <property type="molecule type" value="Genomic_DNA"/>
</dbReference>
<dbReference type="GO" id="GO:0005886">
    <property type="term" value="C:plasma membrane"/>
    <property type="evidence" value="ECO:0007669"/>
    <property type="project" value="TreeGrafter"/>
</dbReference>
<dbReference type="PANTHER" id="PTHR13847">
    <property type="entry name" value="SARCOSINE DEHYDROGENASE-RELATED"/>
    <property type="match status" value="1"/>
</dbReference>
<evidence type="ECO:0000256" key="1">
    <source>
        <dbReference type="ARBA" id="ARBA00009410"/>
    </source>
</evidence>
<dbReference type="SUPFAM" id="SSF51905">
    <property type="entry name" value="FAD/NAD(P)-binding domain"/>
    <property type="match status" value="1"/>
</dbReference>
<dbReference type="Pfam" id="PF01266">
    <property type="entry name" value="DAO"/>
    <property type="match status" value="1"/>
</dbReference>
<dbReference type="PANTHER" id="PTHR13847:SF280">
    <property type="entry name" value="D-AMINO ACID DEHYDROGENASE"/>
    <property type="match status" value="1"/>
</dbReference>
<keyword evidence="2" id="KW-0560">Oxidoreductase</keyword>
<protein>
    <submittedName>
        <fullName evidence="4">FAD-binding oxidoreductase</fullName>
    </submittedName>
</protein>
<reference evidence="4" key="1">
    <citation type="submission" date="2020-08" db="EMBL/GenBank/DDBJ databases">
        <title>Sulfitobacter aestuariivivens sp. nov., isolated from a tidal flat.</title>
        <authorList>
            <person name="Park S."/>
            <person name="Yoon J.-H."/>
        </authorList>
    </citation>
    <scope>NUCLEOTIDE SEQUENCE</scope>
    <source>
        <strain evidence="4">TSTF-M16</strain>
    </source>
</reference>
<organism evidence="4 5">
    <name type="scientific">Sulfitobacter aestuariivivens</name>
    <dbReference type="NCBI Taxonomy" id="2766981"/>
    <lineage>
        <taxon>Bacteria</taxon>
        <taxon>Pseudomonadati</taxon>
        <taxon>Pseudomonadota</taxon>
        <taxon>Alphaproteobacteria</taxon>
        <taxon>Rhodobacterales</taxon>
        <taxon>Roseobacteraceae</taxon>
        <taxon>Sulfitobacter</taxon>
    </lineage>
</organism>
<dbReference type="GO" id="GO:0005737">
    <property type="term" value="C:cytoplasm"/>
    <property type="evidence" value="ECO:0007669"/>
    <property type="project" value="TreeGrafter"/>
</dbReference>
<comment type="similarity">
    <text evidence="1">Belongs to the DadA oxidoreductase family.</text>
</comment>
<dbReference type="GO" id="GO:0055130">
    <property type="term" value="P:D-alanine catabolic process"/>
    <property type="evidence" value="ECO:0007669"/>
    <property type="project" value="TreeGrafter"/>
</dbReference>
<name>A0A927D6A8_9RHOB</name>
<dbReference type="InterPro" id="IPR036188">
    <property type="entry name" value="FAD/NAD-bd_sf"/>
</dbReference>
<gene>
    <name evidence="4" type="ORF">H9Q16_06680</name>
</gene>
<dbReference type="Proteomes" id="UP000635142">
    <property type="component" value="Unassembled WGS sequence"/>
</dbReference>
<evidence type="ECO:0000256" key="2">
    <source>
        <dbReference type="ARBA" id="ARBA00023002"/>
    </source>
</evidence>
<sequence>MIRFPISLDTPVTFPGPPPARADVIVIGGGVIGVCTALYLARAGHEVLLLEKGRIAGEQSSRNWGWIRQQGRDPDELPIMVEAIGLWKSLAAQTNIDIGLRQEGISYLASDAQQLARFEAWLTHAHAHNVDTKVVSPAETRKMFPNLAGDYAGAMITSSDMRAEPWVAVPAIAGIAVRESVQIVENCAVRSLDLEAGRVVGVVTEAGRIAASSVVLAGGAWSSLFLRNHGVSIPQLSVRENVAATEPLADICAGATAGRDVALRRRLDGGYTLAPPDLTELYVGPDAFRALPKFLPRLRHSPFGQMIYPAAPPGFPDAWGTARSWEPDQETPFERMRVLDPTPNRRRIEKLRRDFEEMFPALGPVRLKAAWAGMIDTMPDIVPIVDQCASLPGLVIGTGMSGHGFGIGPAMGKILAALVTGDAVGHDLGRFRLSRFTDGSAMRLGPSL</sequence>
<keyword evidence="5" id="KW-1185">Reference proteome</keyword>
<dbReference type="Gene3D" id="3.50.50.60">
    <property type="entry name" value="FAD/NAD(P)-binding domain"/>
    <property type="match status" value="2"/>
</dbReference>
<evidence type="ECO:0000313" key="5">
    <source>
        <dbReference type="Proteomes" id="UP000635142"/>
    </source>
</evidence>
<feature type="domain" description="FAD dependent oxidoreductase" evidence="3">
    <location>
        <begin position="23"/>
        <end position="418"/>
    </location>
</feature>
<evidence type="ECO:0000313" key="4">
    <source>
        <dbReference type="EMBL" id="MBD3663601.1"/>
    </source>
</evidence>
<evidence type="ECO:0000259" key="3">
    <source>
        <dbReference type="Pfam" id="PF01266"/>
    </source>
</evidence>
<accession>A0A927D6A8</accession>
<comment type="caution">
    <text evidence="4">The sequence shown here is derived from an EMBL/GenBank/DDBJ whole genome shotgun (WGS) entry which is preliminary data.</text>
</comment>
<dbReference type="AlphaFoldDB" id="A0A927D6A8"/>
<dbReference type="GO" id="GO:0008718">
    <property type="term" value="F:D-amino-acid dehydrogenase activity"/>
    <property type="evidence" value="ECO:0007669"/>
    <property type="project" value="TreeGrafter"/>
</dbReference>
<dbReference type="Gene3D" id="3.30.9.10">
    <property type="entry name" value="D-Amino Acid Oxidase, subunit A, domain 2"/>
    <property type="match status" value="2"/>
</dbReference>